<accession>A0AAU7AR35</accession>
<dbReference type="GO" id="GO:0097272">
    <property type="term" value="P:ammonium homeostasis"/>
    <property type="evidence" value="ECO:0007669"/>
    <property type="project" value="TreeGrafter"/>
</dbReference>
<evidence type="ECO:0000313" key="11">
    <source>
        <dbReference type="EMBL" id="XAY04082.1"/>
    </source>
</evidence>
<evidence type="ECO:0000256" key="2">
    <source>
        <dbReference type="ARBA" id="ARBA00005887"/>
    </source>
</evidence>
<dbReference type="Pfam" id="PF00909">
    <property type="entry name" value="Ammonium_transp"/>
    <property type="match status" value="1"/>
</dbReference>
<feature type="transmembrane region" description="Helical" evidence="8">
    <location>
        <begin position="143"/>
        <end position="161"/>
    </location>
</feature>
<evidence type="ECO:0000256" key="5">
    <source>
        <dbReference type="ARBA" id="ARBA00022989"/>
    </source>
</evidence>
<protein>
    <recommendedName>
        <fullName evidence="8">Ammonium transporter</fullName>
    </recommendedName>
</protein>
<gene>
    <name evidence="11" type="primary">amtB</name>
    <name evidence="11" type="ORF">DSM112329_00911</name>
</gene>
<feature type="chain" id="PRO_5043346859" description="Ammonium transporter" evidence="9">
    <location>
        <begin position="27"/>
        <end position="491"/>
    </location>
</feature>
<keyword evidence="9" id="KW-0732">Signal</keyword>
<evidence type="ECO:0000256" key="9">
    <source>
        <dbReference type="SAM" id="SignalP"/>
    </source>
</evidence>
<dbReference type="InterPro" id="IPR001905">
    <property type="entry name" value="Ammonium_transpt"/>
</dbReference>
<reference evidence="11" key="1">
    <citation type="submission" date="2022-12" db="EMBL/GenBank/DDBJ databases">
        <title>Paraconexibacter alkalitolerans sp. nov. and Baekduia alba sp. nov., isolated from soil and emended description of the genera Paraconexibacter (Chun et al., 2020) and Baekduia (An et al., 2020).</title>
        <authorList>
            <person name="Vieira S."/>
            <person name="Huber K.J."/>
            <person name="Geppert A."/>
            <person name="Wolf J."/>
            <person name="Neumann-Schaal M."/>
            <person name="Muesken M."/>
            <person name="Overmann J."/>
        </authorList>
    </citation>
    <scope>NUCLEOTIDE SEQUENCE</scope>
    <source>
        <strain evidence="11">AEG42_29</strain>
    </source>
</reference>
<dbReference type="PANTHER" id="PTHR11730">
    <property type="entry name" value="AMMONIUM TRANSPORTER"/>
    <property type="match status" value="1"/>
</dbReference>
<evidence type="ECO:0000256" key="7">
    <source>
        <dbReference type="ARBA" id="ARBA00023177"/>
    </source>
</evidence>
<feature type="transmembrane region" description="Helical" evidence="8">
    <location>
        <begin position="213"/>
        <end position="231"/>
    </location>
</feature>
<dbReference type="AlphaFoldDB" id="A0AAU7AR35"/>
<dbReference type="GO" id="GO:0008519">
    <property type="term" value="F:ammonium channel activity"/>
    <property type="evidence" value="ECO:0007669"/>
    <property type="project" value="InterPro"/>
</dbReference>
<comment type="similarity">
    <text evidence="2 8">Belongs to the ammonia transporter channel (TC 1.A.11.2) family.</text>
</comment>
<proteinExistence type="inferred from homology"/>
<dbReference type="SUPFAM" id="SSF111352">
    <property type="entry name" value="Ammonium transporter"/>
    <property type="match status" value="1"/>
</dbReference>
<dbReference type="NCBIfam" id="TIGR00836">
    <property type="entry name" value="amt"/>
    <property type="match status" value="1"/>
</dbReference>
<dbReference type="GO" id="GO:0005886">
    <property type="term" value="C:plasma membrane"/>
    <property type="evidence" value="ECO:0007669"/>
    <property type="project" value="UniProtKB-SubCell"/>
</dbReference>
<feature type="transmembrane region" description="Helical" evidence="8">
    <location>
        <begin position="335"/>
        <end position="355"/>
    </location>
</feature>
<evidence type="ECO:0000256" key="6">
    <source>
        <dbReference type="ARBA" id="ARBA00023136"/>
    </source>
</evidence>
<feature type="transmembrane region" description="Helical" evidence="8">
    <location>
        <begin position="405"/>
        <end position="433"/>
    </location>
</feature>
<keyword evidence="3 8" id="KW-0813">Transport</keyword>
<keyword evidence="6 8" id="KW-0472">Membrane</keyword>
<dbReference type="InterPro" id="IPR018047">
    <property type="entry name" value="Ammonium_transpt_CS"/>
</dbReference>
<dbReference type="PANTHER" id="PTHR11730:SF6">
    <property type="entry name" value="AMMONIUM TRANSPORTER"/>
    <property type="match status" value="1"/>
</dbReference>
<keyword evidence="5 8" id="KW-1133">Transmembrane helix</keyword>
<feature type="transmembrane region" description="Helical" evidence="8">
    <location>
        <begin position="50"/>
        <end position="74"/>
    </location>
</feature>
<evidence type="ECO:0000256" key="8">
    <source>
        <dbReference type="RuleBase" id="RU362002"/>
    </source>
</evidence>
<feature type="transmembrane region" description="Helical" evidence="8">
    <location>
        <begin position="86"/>
        <end position="106"/>
    </location>
</feature>
<feature type="transmembrane region" description="Helical" evidence="8">
    <location>
        <begin position="311"/>
        <end position="329"/>
    </location>
</feature>
<evidence type="ECO:0000256" key="4">
    <source>
        <dbReference type="ARBA" id="ARBA00022692"/>
    </source>
</evidence>
<dbReference type="InterPro" id="IPR024041">
    <property type="entry name" value="NH4_transpt_AmtB-like_dom"/>
</dbReference>
<dbReference type="Gene3D" id="1.10.3430.10">
    <property type="entry name" value="Ammonium transporter AmtB like domains"/>
    <property type="match status" value="1"/>
</dbReference>
<dbReference type="PROSITE" id="PS01219">
    <property type="entry name" value="AMMONIUM_TRANSP"/>
    <property type="match status" value="1"/>
</dbReference>
<dbReference type="RefSeq" id="WP_354700628.1">
    <property type="nucleotide sequence ID" value="NZ_CP114014.1"/>
</dbReference>
<feature type="transmembrane region" description="Helical" evidence="8">
    <location>
        <begin position="252"/>
        <end position="271"/>
    </location>
</feature>
<name>A0AAU7AR35_9ACTN</name>
<keyword evidence="4 8" id="KW-0812">Transmembrane</keyword>
<keyword evidence="7 8" id="KW-0924">Ammonia transport</keyword>
<organism evidence="11">
    <name type="scientific">Paraconexibacter sp. AEG42_29</name>
    <dbReference type="NCBI Taxonomy" id="2997339"/>
    <lineage>
        <taxon>Bacteria</taxon>
        <taxon>Bacillati</taxon>
        <taxon>Actinomycetota</taxon>
        <taxon>Thermoleophilia</taxon>
        <taxon>Solirubrobacterales</taxon>
        <taxon>Paraconexibacteraceae</taxon>
        <taxon>Paraconexibacter</taxon>
    </lineage>
</organism>
<feature type="transmembrane region" description="Helical" evidence="8">
    <location>
        <begin position="173"/>
        <end position="193"/>
    </location>
</feature>
<feature type="signal peptide" evidence="9">
    <location>
        <begin position="1"/>
        <end position="26"/>
    </location>
</feature>
<feature type="transmembrane region" description="Helical" evidence="8">
    <location>
        <begin position="283"/>
        <end position="304"/>
    </location>
</feature>
<feature type="domain" description="Ammonium transporter AmtB-like" evidence="10">
    <location>
        <begin position="51"/>
        <end position="460"/>
    </location>
</feature>
<evidence type="ECO:0000259" key="10">
    <source>
        <dbReference type="Pfam" id="PF00909"/>
    </source>
</evidence>
<dbReference type="KEGG" id="parq:DSM112329_00911"/>
<evidence type="ECO:0000256" key="3">
    <source>
        <dbReference type="ARBA" id="ARBA00022448"/>
    </source>
</evidence>
<comment type="subcellular location">
    <subcellularLocation>
        <location evidence="8">Cell membrane</location>
        <topology evidence="8">Multi-pass membrane protein</topology>
    </subcellularLocation>
    <subcellularLocation>
        <location evidence="1">Membrane</location>
        <topology evidence="1">Multi-pass membrane protein</topology>
    </subcellularLocation>
</comment>
<dbReference type="InterPro" id="IPR029020">
    <property type="entry name" value="Ammonium/urea_transptr"/>
</dbReference>
<feature type="transmembrane region" description="Helical" evidence="8">
    <location>
        <begin position="367"/>
        <end position="385"/>
    </location>
</feature>
<dbReference type="EMBL" id="CP114014">
    <property type="protein sequence ID" value="XAY04082.1"/>
    <property type="molecule type" value="Genomic_DNA"/>
</dbReference>
<evidence type="ECO:0000256" key="1">
    <source>
        <dbReference type="ARBA" id="ARBA00004141"/>
    </source>
</evidence>
<sequence length="491" mass="50311">MRRSTALTAAAAAVAGTLLFPGAALAQDDPPTLESLADGLSKVTDEGNLTWVIVGTVLVFFMQAGFAFLEIGLSRGKNSGAGIAKVLVNFSIAALVWWAVGFGFAFGGDGTILGDKGFLFGFGDEIGGTASALYGETVGGGTSAFFIFQFMFAAVSLAIVWGSTLERIKFAVYPIYAVVFSALIYPLIAHWGFGGGLFAELGNGVQDFAGSSVVHLTGATGALAACILLGPRKGKYGPDGKPRAIPGHNMPLVGLGVLILWLGWFGFNGASTLGTADGRFAEVLLVTNLGAAAGVVGAMLALALTGRSLDVGMIGNGAIAGLVAITAPSGYVEFWAAPIIGLVGGIIVVFGVFAIDKYIDDPVGATSAHGLAGIWGTLACGLFTSDRLAAYNGIGDPGLFYSGSFFQLGSQALAVLLTFAVVFVISFAVFYLIKITIGLRVDDDSEDAGLDIAEHGMYGYPEQFIPAPELVGYGALPQAVVPQAGKSEVPA</sequence>